<protein>
    <submittedName>
        <fullName evidence="6">Sigma-70 family RNA polymerase sigma factor</fullName>
    </submittedName>
</protein>
<dbReference type="GO" id="GO:0006352">
    <property type="term" value="P:DNA-templated transcription initiation"/>
    <property type="evidence" value="ECO:0007669"/>
    <property type="project" value="InterPro"/>
</dbReference>
<dbReference type="EMBL" id="PGGW01000033">
    <property type="protein sequence ID" value="PJE98152.1"/>
    <property type="molecule type" value="Genomic_DNA"/>
</dbReference>
<keyword evidence="7" id="KW-1185">Reference proteome</keyword>
<dbReference type="SUPFAM" id="SSF88946">
    <property type="entry name" value="Sigma2 domain of RNA polymerase sigma factors"/>
    <property type="match status" value="1"/>
</dbReference>
<comment type="caution">
    <text evidence="6">The sequence shown here is derived from an EMBL/GenBank/DDBJ whole genome shotgun (WGS) entry which is preliminary data.</text>
</comment>
<evidence type="ECO:0000313" key="7">
    <source>
        <dbReference type="Proteomes" id="UP000230407"/>
    </source>
</evidence>
<dbReference type="Gene3D" id="1.10.10.10">
    <property type="entry name" value="Winged helix-like DNA-binding domain superfamily/Winged helix DNA-binding domain"/>
    <property type="match status" value="1"/>
</dbReference>
<keyword evidence="2" id="KW-0805">Transcription regulation</keyword>
<feature type="transmembrane region" description="Helical" evidence="5">
    <location>
        <begin position="225"/>
        <end position="244"/>
    </location>
</feature>
<dbReference type="PANTHER" id="PTHR43133">
    <property type="entry name" value="RNA POLYMERASE ECF-TYPE SIGMA FACTO"/>
    <property type="match status" value="1"/>
</dbReference>
<evidence type="ECO:0000256" key="1">
    <source>
        <dbReference type="ARBA" id="ARBA00010641"/>
    </source>
</evidence>
<gene>
    <name evidence="6" type="ORF">CUT44_08745</name>
</gene>
<dbReference type="PANTHER" id="PTHR43133:SF51">
    <property type="entry name" value="RNA POLYMERASE SIGMA FACTOR"/>
    <property type="match status" value="1"/>
</dbReference>
<dbReference type="InterPro" id="IPR036388">
    <property type="entry name" value="WH-like_DNA-bd_sf"/>
</dbReference>
<dbReference type="AlphaFoldDB" id="A0A2M8M1S9"/>
<dbReference type="Gene3D" id="1.10.1740.10">
    <property type="match status" value="1"/>
</dbReference>
<evidence type="ECO:0000256" key="4">
    <source>
        <dbReference type="ARBA" id="ARBA00023163"/>
    </source>
</evidence>
<accession>A0A2M8M1S9</accession>
<comment type="similarity">
    <text evidence="1">Belongs to the sigma-70 factor family. ECF subfamily.</text>
</comment>
<evidence type="ECO:0000256" key="3">
    <source>
        <dbReference type="ARBA" id="ARBA00023082"/>
    </source>
</evidence>
<dbReference type="InterPro" id="IPR013325">
    <property type="entry name" value="RNA_pol_sigma_r2"/>
</dbReference>
<dbReference type="Proteomes" id="UP000230407">
    <property type="component" value="Unassembled WGS sequence"/>
</dbReference>
<reference evidence="6 7" key="1">
    <citation type="submission" date="2017-11" db="EMBL/GenBank/DDBJ databases">
        <title>Streptomyces carmine sp. nov., a novel actinomycete isolated from Sophora alopecuroides in Xinjiang, China.</title>
        <authorList>
            <person name="Wang Y."/>
            <person name="Luo X."/>
            <person name="Wan C."/>
            <person name="Zhang L."/>
        </authorList>
    </citation>
    <scope>NUCLEOTIDE SEQUENCE [LARGE SCALE GENOMIC DNA]</scope>
    <source>
        <strain evidence="6 7">TRM SA0054</strain>
    </source>
</reference>
<evidence type="ECO:0000256" key="2">
    <source>
        <dbReference type="ARBA" id="ARBA00023015"/>
    </source>
</evidence>
<proteinExistence type="inferred from homology"/>
<keyword evidence="5" id="KW-0472">Membrane</keyword>
<dbReference type="NCBIfam" id="TIGR02937">
    <property type="entry name" value="sigma70-ECF"/>
    <property type="match status" value="1"/>
</dbReference>
<name>A0A2M8M1S9_9ACTN</name>
<evidence type="ECO:0000313" key="6">
    <source>
        <dbReference type="EMBL" id="PJE98152.1"/>
    </source>
</evidence>
<keyword evidence="5" id="KW-0812">Transmembrane</keyword>
<dbReference type="SUPFAM" id="SSF88659">
    <property type="entry name" value="Sigma3 and sigma4 domains of RNA polymerase sigma factors"/>
    <property type="match status" value="1"/>
</dbReference>
<dbReference type="GO" id="GO:0016987">
    <property type="term" value="F:sigma factor activity"/>
    <property type="evidence" value="ECO:0007669"/>
    <property type="project" value="UniProtKB-KW"/>
</dbReference>
<organism evidence="6 7">
    <name type="scientific">Streptomyces carminius</name>
    <dbReference type="NCBI Taxonomy" id="2665496"/>
    <lineage>
        <taxon>Bacteria</taxon>
        <taxon>Bacillati</taxon>
        <taxon>Actinomycetota</taxon>
        <taxon>Actinomycetes</taxon>
        <taxon>Kitasatosporales</taxon>
        <taxon>Streptomycetaceae</taxon>
        <taxon>Streptomyces</taxon>
    </lineage>
</organism>
<dbReference type="InterPro" id="IPR039425">
    <property type="entry name" value="RNA_pol_sigma-70-like"/>
</dbReference>
<sequence length="257" mass="28069">MPFEAAYELYYRPLVLAARQRARAWGLSEQDVDVEALVQDTFEQALCVWDSIRVPRAWLYTVARRRLARCISTAALRADGDPADHTEQGTVGWSTIAPSASTEDLVAAREIVELIQLMPQQRRQEVAYLRYIEEWGFNEIAEQLGCCPATARVHALNARGYFVATVSCGDSTYPAGRDMGVPCHGSGFGFGSGSGSGSGWLVALLVLDCVLAAGFLVGWSWVLAVAGGVAAVALAGWAWSAWRARRCGSRQGRRRLR</sequence>
<dbReference type="InterPro" id="IPR013324">
    <property type="entry name" value="RNA_pol_sigma_r3/r4-like"/>
</dbReference>
<keyword evidence="3" id="KW-0731">Sigma factor</keyword>
<keyword evidence="5" id="KW-1133">Transmembrane helix</keyword>
<evidence type="ECO:0000256" key="5">
    <source>
        <dbReference type="SAM" id="Phobius"/>
    </source>
</evidence>
<keyword evidence="4" id="KW-0804">Transcription</keyword>
<dbReference type="InterPro" id="IPR014284">
    <property type="entry name" value="RNA_pol_sigma-70_dom"/>
</dbReference>